<name>A0A4E0RT72_FASHE</name>
<dbReference type="Gene3D" id="3.30.1120.160">
    <property type="match status" value="1"/>
</dbReference>
<organism evidence="2 3">
    <name type="scientific">Fasciola hepatica</name>
    <name type="common">Liver fluke</name>
    <dbReference type="NCBI Taxonomy" id="6192"/>
    <lineage>
        <taxon>Eukaryota</taxon>
        <taxon>Metazoa</taxon>
        <taxon>Spiralia</taxon>
        <taxon>Lophotrochozoa</taxon>
        <taxon>Platyhelminthes</taxon>
        <taxon>Trematoda</taxon>
        <taxon>Digenea</taxon>
        <taxon>Plagiorchiida</taxon>
        <taxon>Echinostomata</taxon>
        <taxon>Echinostomatoidea</taxon>
        <taxon>Fasciolidae</taxon>
        <taxon>Fasciola</taxon>
    </lineage>
</organism>
<keyword evidence="3" id="KW-1185">Reference proteome</keyword>
<evidence type="ECO:0000256" key="1">
    <source>
        <dbReference type="SAM" id="MobiDB-lite"/>
    </source>
</evidence>
<feature type="region of interest" description="Disordered" evidence="1">
    <location>
        <begin position="182"/>
        <end position="217"/>
    </location>
</feature>
<gene>
    <name evidence="2" type="ORF">D915_009201</name>
</gene>
<evidence type="ECO:0000313" key="3">
    <source>
        <dbReference type="Proteomes" id="UP000230066"/>
    </source>
</evidence>
<proteinExistence type="predicted"/>
<reference evidence="2" key="1">
    <citation type="submission" date="2019-03" db="EMBL/GenBank/DDBJ databases">
        <title>Improved annotation for the trematode Fasciola hepatica.</title>
        <authorList>
            <person name="Choi Y.-J."/>
            <person name="Martin J."/>
            <person name="Mitreva M."/>
        </authorList>
    </citation>
    <scope>NUCLEOTIDE SEQUENCE [LARGE SCALE GENOMIC DNA]</scope>
</reference>
<accession>A0A4E0RT72</accession>
<protein>
    <submittedName>
        <fullName evidence="2">Uncharacterized protein</fullName>
    </submittedName>
</protein>
<dbReference type="EMBL" id="JXXN02005144">
    <property type="protein sequence ID" value="THD20102.1"/>
    <property type="molecule type" value="Genomic_DNA"/>
</dbReference>
<evidence type="ECO:0000313" key="2">
    <source>
        <dbReference type="EMBL" id="THD20102.1"/>
    </source>
</evidence>
<dbReference type="AlphaFoldDB" id="A0A4E0RT72"/>
<dbReference type="Proteomes" id="UP000230066">
    <property type="component" value="Unassembled WGS sequence"/>
</dbReference>
<comment type="caution">
    <text evidence="2">The sequence shown here is derived from an EMBL/GenBank/DDBJ whole genome shotgun (WGS) entry which is preliminary data.</text>
</comment>
<sequence>MDVQPSDQHYQVLHVDSKSLLRWNAPLKLNGRDNDHPNIPDDTGGKHQSKLIAWSDRFVVDRNRKYDNPETDVLRYYISFNLEISTIHSNYHTAFSLEYRDEGAYFYRKHFLLLRDKHQNWFGIQSNGEAVAVSVARVLLPKGNKHDNIYPILAGGPPLPVVERPLSGHNCFIQMNSPKLTSGELRAVPNDPREIANGSGSNSVQRNRSRDKKASEKESEIGLVPAWLVIVRREKGCDLRCCVIDQSPEDNKLQRGSSAGSNTYVTELQRASAAEVKKAGQKTSGLSRTNGKKNNYAKTVITMDPHTQAMLKFVTLGQINPEELQLGEANTAVYGKLASMDELEVGLHMCLCVFDAVRLLSIHFSCL</sequence>